<dbReference type="CDD" id="cd17319">
    <property type="entry name" value="MFS_ExuT_GudP_like"/>
    <property type="match status" value="1"/>
</dbReference>
<evidence type="ECO:0000259" key="7">
    <source>
        <dbReference type="PROSITE" id="PS50850"/>
    </source>
</evidence>
<dbReference type="Proteomes" id="UP000607562">
    <property type="component" value="Unassembled WGS sequence"/>
</dbReference>
<dbReference type="InterPro" id="IPR011701">
    <property type="entry name" value="MFS"/>
</dbReference>
<organism evidence="8 9">
    <name type="scientific">Pseudomonas paralactis</name>
    <dbReference type="NCBI Taxonomy" id="1615673"/>
    <lineage>
        <taxon>Bacteria</taxon>
        <taxon>Pseudomonadati</taxon>
        <taxon>Pseudomonadota</taxon>
        <taxon>Gammaproteobacteria</taxon>
        <taxon>Pseudomonadales</taxon>
        <taxon>Pseudomonadaceae</taxon>
        <taxon>Pseudomonas</taxon>
    </lineage>
</organism>
<keyword evidence="2" id="KW-0813">Transport</keyword>
<evidence type="ECO:0000313" key="9">
    <source>
        <dbReference type="Proteomes" id="UP000607562"/>
    </source>
</evidence>
<dbReference type="PROSITE" id="PS50850">
    <property type="entry name" value="MFS"/>
    <property type="match status" value="1"/>
</dbReference>
<evidence type="ECO:0000256" key="1">
    <source>
        <dbReference type="ARBA" id="ARBA00004141"/>
    </source>
</evidence>
<keyword evidence="3 6" id="KW-0812">Transmembrane</keyword>
<comment type="subcellular location">
    <subcellularLocation>
        <location evidence="1">Membrane</location>
        <topology evidence="1">Multi-pass membrane protein</topology>
    </subcellularLocation>
</comment>
<proteinExistence type="predicted"/>
<reference evidence="8 9" key="1">
    <citation type="submission" date="2020-12" db="EMBL/GenBank/DDBJ databases">
        <title>Comparative genomic insights into the epidemiology and virulence of plant pathogenic Pseudomonads from Turkey.</title>
        <authorList>
            <person name="Dillon M."/>
            <person name="Ruiz-Bedoya T."/>
            <person name="Bendalovic-Torma C."/>
            <person name="Guttman K.M."/>
            <person name="Kwak H."/>
            <person name="Middleton M.A."/>
            <person name="Wang P.W."/>
            <person name="Horuz S."/>
            <person name="Aysan Y."/>
            <person name="Guttman D.S."/>
        </authorList>
    </citation>
    <scope>NUCLEOTIDE SEQUENCE [LARGE SCALE GENOMIC DNA]</scope>
    <source>
        <strain evidence="8 9">Marul_2_1</strain>
    </source>
</reference>
<dbReference type="PANTHER" id="PTHR43791:SF36">
    <property type="entry name" value="TRANSPORTER, PUTATIVE (AFU_ORTHOLOGUE AFUA_6G08340)-RELATED"/>
    <property type="match status" value="1"/>
</dbReference>
<evidence type="ECO:0000256" key="3">
    <source>
        <dbReference type="ARBA" id="ARBA00022692"/>
    </source>
</evidence>
<feature type="transmembrane region" description="Helical" evidence="6">
    <location>
        <begin position="254"/>
        <end position="275"/>
    </location>
</feature>
<evidence type="ECO:0000256" key="2">
    <source>
        <dbReference type="ARBA" id="ARBA00022448"/>
    </source>
</evidence>
<keyword evidence="4 6" id="KW-1133">Transmembrane helix</keyword>
<dbReference type="SUPFAM" id="SSF103473">
    <property type="entry name" value="MFS general substrate transporter"/>
    <property type="match status" value="1"/>
</dbReference>
<keyword evidence="5 6" id="KW-0472">Membrane</keyword>
<dbReference type="Pfam" id="PF07690">
    <property type="entry name" value="MFS_1"/>
    <property type="match status" value="1"/>
</dbReference>
<feature type="domain" description="Major facilitator superfamily (MFS) profile" evidence="7">
    <location>
        <begin position="31"/>
        <end position="433"/>
    </location>
</feature>
<sequence>MSLIQEVSTPAQQNVTDEIEKKLFAKIAWRFLPILMISYVFNYIDRTSISVAALTMNEDIGLTSSQFGYGAGILFLGYCLFEVPSNLILYRVGARLWISRIMISWGLVSAAMVFASGPMSFYILRFMLGVAEAGFFPGVAYYLSCWFPSKYRAQIIGWFLIAIPASSFIGAPVSALLLNLDGVLGLAGWKWMFLIESLPCVVLGFVVAKLLADSPGKASWLKPHERELVVRLVANEQRVKPATNMRSVLSDIRVWILSGIYLGFSIGSYGVQVWLPQIIKQENFSNVAVGFLTAIPYLCAVVVMIAWAAYVDKNGRRIKNVMLTCVIAGLGFFVSFLTQSFVFSLVGLTIALVGVNAARAVFWAIPSRYLVGVAAAGGLALINSIGTLGGFLGPWIMGWLKEETGNFTAGLAVMAACLFIAGLLALILQKIASED</sequence>
<dbReference type="RefSeq" id="WP_198707488.1">
    <property type="nucleotide sequence ID" value="NZ_JAEILM010000036.1"/>
</dbReference>
<dbReference type="Gene3D" id="1.20.1250.20">
    <property type="entry name" value="MFS general substrate transporter like domains"/>
    <property type="match status" value="2"/>
</dbReference>
<gene>
    <name evidence="8" type="ORF">YA0871_12130</name>
</gene>
<evidence type="ECO:0000256" key="5">
    <source>
        <dbReference type="ARBA" id="ARBA00023136"/>
    </source>
</evidence>
<evidence type="ECO:0000256" key="4">
    <source>
        <dbReference type="ARBA" id="ARBA00022989"/>
    </source>
</evidence>
<protein>
    <submittedName>
        <fullName evidence="8">MFS transporter</fullName>
    </submittedName>
</protein>
<name>A0ABS0UZG3_9PSED</name>
<feature type="transmembrane region" description="Helical" evidence="6">
    <location>
        <begin position="27"/>
        <end position="44"/>
    </location>
</feature>
<accession>A0ABS0UZG3</accession>
<evidence type="ECO:0000313" key="8">
    <source>
        <dbReference type="EMBL" id="MBI6633416.1"/>
    </source>
</evidence>
<dbReference type="PANTHER" id="PTHR43791">
    <property type="entry name" value="PERMEASE-RELATED"/>
    <property type="match status" value="1"/>
</dbReference>
<feature type="transmembrane region" description="Helical" evidence="6">
    <location>
        <begin position="191"/>
        <end position="212"/>
    </location>
</feature>
<feature type="transmembrane region" description="Helical" evidence="6">
    <location>
        <begin position="343"/>
        <end position="362"/>
    </location>
</feature>
<feature type="transmembrane region" description="Helical" evidence="6">
    <location>
        <begin position="67"/>
        <end position="90"/>
    </location>
</feature>
<feature type="transmembrane region" description="Helical" evidence="6">
    <location>
        <begin position="321"/>
        <end position="337"/>
    </location>
</feature>
<feature type="transmembrane region" description="Helical" evidence="6">
    <location>
        <begin position="287"/>
        <end position="309"/>
    </location>
</feature>
<feature type="transmembrane region" description="Helical" evidence="6">
    <location>
        <begin position="122"/>
        <end position="143"/>
    </location>
</feature>
<feature type="transmembrane region" description="Helical" evidence="6">
    <location>
        <begin position="409"/>
        <end position="428"/>
    </location>
</feature>
<keyword evidence="9" id="KW-1185">Reference proteome</keyword>
<feature type="transmembrane region" description="Helical" evidence="6">
    <location>
        <begin position="369"/>
        <end position="397"/>
    </location>
</feature>
<comment type="caution">
    <text evidence="8">The sequence shown here is derived from an EMBL/GenBank/DDBJ whole genome shotgun (WGS) entry which is preliminary data.</text>
</comment>
<dbReference type="EMBL" id="JAEILM010000036">
    <property type="protein sequence ID" value="MBI6633416.1"/>
    <property type="molecule type" value="Genomic_DNA"/>
</dbReference>
<dbReference type="InterPro" id="IPR036259">
    <property type="entry name" value="MFS_trans_sf"/>
</dbReference>
<feature type="transmembrane region" description="Helical" evidence="6">
    <location>
        <begin position="97"/>
        <end position="116"/>
    </location>
</feature>
<dbReference type="InterPro" id="IPR020846">
    <property type="entry name" value="MFS_dom"/>
</dbReference>
<feature type="transmembrane region" description="Helical" evidence="6">
    <location>
        <begin position="155"/>
        <end position="179"/>
    </location>
</feature>
<evidence type="ECO:0000256" key="6">
    <source>
        <dbReference type="SAM" id="Phobius"/>
    </source>
</evidence>